<evidence type="ECO:0000256" key="1">
    <source>
        <dbReference type="SAM" id="MobiDB-lite"/>
    </source>
</evidence>
<dbReference type="EMBL" id="NHYD01003965">
    <property type="protein sequence ID" value="PPQ68035.1"/>
    <property type="molecule type" value="Genomic_DNA"/>
</dbReference>
<feature type="region of interest" description="Disordered" evidence="1">
    <location>
        <begin position="57"/>
        <end position="78"/>
    </location>
</feature>
<evidence type="ECO:0000313" key="3">
    <source>
        <dbReference type="Proteomes" id="UP000283269"/>
    </source>
</evidence>
<dbReference type="STRING" id="93625.A0A409VP23"/>
<dbReference type="OrthoDB" id="623670at2759"/>
<dbReference type="AlphaFoldDB" id="A0A409VP23"/>
<protein>
    <recommendedName>
        <fullName evidence="4">RlpA-like protein double-psi beta-barrel domain-containing protein</fullName>
    </recommendedName>
</protein>
<proteinExistence type="predicted"/>
<dbReference type="Gene3D" id="2.40.40.10">
    <property type="entry name" value="RlpA-like domain"/>
    <property type="match status" value="1"/>
</dbReference>
<feature type="compositionally biased region" description="Pro residues" evidence="1">
    <location>
        <begin position="58"/>
        <end position="73"/>
    </location>
</feature>
<dbReference type="SUPFAM" id="SSF50685">
    <property type="entry name" value="Barwin-like endoglucanases"/>
    <property type="match status" value="1"/>
</dbReference>
<dbReference type="InParanoid" id="A0A409VP23"/>
<name>A0A409VP23_PSICY</name>
<comment type="caution">
    <text evidence="2">The sequence shown here is derived from an EMBL/GenBank/DDBJ whole genome shotgun (WGS) entry which is preliminary data.</text>
</comment>
<dbReference type="CDD" id="cd22191">
    <property type="entry name" value="DPBB_RlpA_EXP_N-like"/>
    <property type="match status" value="1"/>
</dbReference>
<evidence type="ECO:0008006" key="4">
    <source>
        <dbReference type="Google" id="ProtNLM"/>
    </source>
</evidence>
<gene>
    <name evidence="2" type="ORF">CVT25_014496</name>
</gene>
<reference evidence="2 3" key="1">
    <citation type="journal article" date="2018" name="Evol. Lett.">
        <title>Horizontal gene cluster transfer increased hallucinogenic mushroom diversity.</title>
        <authorList>
            <person name="Reynolds H.T."/>
            <person name="Vijayakumar V."/>
            <person name="Gluck-Thaler E."/>
            <person name="Korotkin H.B."/>
            <person name="Matheny P.B."/>
            <person name="Slot J.C."/>
        </authorList>
    </citation>
    <scope>NUCLEOTIDE SEQUENCE [LARGE SCALE GENOMIC DNA]</scope>
    <source>
        <strain evidence="2 3">2631</strain>
    </source>
</reference>
<dbReference type="InterPro" id="IPR036908">
    <property type="entry name" value="RlpA-like_sf"/>
</dbReference>
<keyword evidence="3" id="KW-1185">Reference proteome</keyword>
<organism evidence="2 3">
    <name type="scientific">Psilocybe cyanescens</name>
    <dbReference type="NCBI Taxonomy" id="93625"/>
    <lineage>
        <taxon>Eukaryota</taxon>
        <taxon>Fungi</taxon>
        <taxon>Dikarya</taxon>
        <taxon>Basidiomycota</taxon>
        <taxon>Agaricomycotina</taxon>
        <taxon>Agaricomycetes</taxon>
        <taxon>Agaricomycetidae</taxon>
        <taxon>Agaricales</taxon>
        <taxon>Agaricineae</taxon>
        <taxon>Strophariaceae</taxon>
        <taxon>Psilocybe</taxon>
    </lineage>
</organism>
<accession>A0A409VP23</accession>
<dbReference type="Proteomes" id="UP000283269">
    <property type="component" value="Unassembled WGS sequence"/>
</dbReference>
<sequence length="167" mass="16787">MTQGGKTTIATISDTCMGCPYGGLDLTEGLFAFFLGHWPQGGGVLTGDWEFTDATKPAAPPPVKTMKSPPTPVTPTVHNPVVSSTKFFSTASISATSKTASSTSAPNSTISSSSASMSMAINYLSGVASGLAVPTGSIDTTDSSSNLEGLNSVFVQLGGLAMAAGIN</sequence>
<evidence type="ECO:0000313" key="2">
    <source>
        <dbReference type="EMBL" id="PPQ68035.1"/>
    </source>
</evidence>